<dbReference type="OrthoDB" id="23692at2"/>
<feature type="transmembrane region" description="Helical" evidence="1">
    <location>
        <begin position="173"/>
        <end position="197"/>
    </location>
</feature>
<gene>
    <name evidence="3" type="ORF">SAMN05421810_103215</name>
</gene>
<sequence length="435" mass="46126">MSFPRPYAWVASWDLWRSPARVVRYVLVVEVAALAGVVGAATAVPARPSDLPRFLILALCAAVTIWLTRGVERQRDRVRPAPVAHVDGTGLWSFAAVLVLPPLLASAMVVLTCTLPWWWRAWPRQRPLVPYRCVFSCATVLIGTQAAALVLSLGMAEYPGLPQSALLPGLRDLAVVAVAAAVRWGLNCGLVMVAIALSQPVRSVRDLFADFSEQLLEAGAMGLGLAVAVLVVVNPVALVGIVLSLGVMHRGLLVRQYQQAARTDAKTGLATVGWWRQVAGRALERAEAGGDAVGVLVLDIDHFKRVNDTYGHLAGDVVLAAVAATLRAETRGDDTCCRFGGEEFAVLIPGVDGAGELREIAERVRRRVELLEVDLPTGGAPRRVGGITVSLGGAVYPGGGLATLDDVLLAADAAVYSAKRSGRNRTCLRPDVAPA</sequence>
<dbReference type="InterPro" id="IPR029787">
    <property type="entry name" value="Nucleotide_cyclase"/>
</dbReference>
<evidence type="ECO:0000256" key="1">
    <source>
        <dbReference type="SAM" id="Phobius"/>
    </source>
</evidence>
<keyword evidence="1" id="KW-0472">Membrane</keyword>
<dbReference type="RefSeq" id="WP_092529882.1">
    <property type="nucleotide sequence ID" value="NZ_FOWW01000003.1"/>
</dbReference>
<accession>A0A1I5SNX8</accession>
<dbReference type="Proteomes" id="UP000198727">
    <property type="component" value="Unassembled WGS sequence"/>
</dbReference>
<dbReference type="PANTHER" id="PTHR45138">
    <property type="entry name" value="REGULATORY COMPONENTS OF SENSORY TRANSDUCTION SYSTEM"/>
    <property type="match status" value="1"/>
</dbReference>
<dbReference type="AlphaFoldDB" id="A0A1I5SNX8"/>
<dbReference type="GO" id="GO:0005886">
    <property type="term" value="C:plasma membrane"/>
    <property type="evidence" value="ECO:0007669"/>
    <property type="project" value="TreeGrafter"/>
</dbReference>
<protein>
    <submittedName>
        <fullName evidence="3">Diguanylate cyclase (GGDEF) domain-containing protein</fullName>
    </submittedName>
</protein>
<evidence type="ECO:0000313" key="4">
    <source>
        <dbReference type="Proteomes" id="UP000198727"/>
    </source>
</evidence>
<organism evidence="3 4">
    <name type="scientific">Amycolatopsis arida</name>
    <dbReference type="NCBI Taxonomy" id="587909"/>
    <lineage>
        <taxon>Bacteria</taxon>
        <taxon>Bacillati</taxon>
        <taxon>Actinomycetota</taxon>
        <taxon>Actinomycetes</taxon>
        <taxon>Pseudonocardiales</taxon>
        <taxon>Pseudonocardiaceae</taxon>
        <taxon>Amycolatopsis</taxon>
    </lineage>
</organism>
<dbReference type="EMBL" id="FOWW01000003">
    <property type="protein sequence ID" value="SFP72460.1"/>
    <property type="molecule type" value="Genomic_DNA"/>
</dbReference>
<feature type="transmembrane region" description="Helical" evidence="1">
    <location>
        <begin position="131"/>
        <end position="153"/>
    </location>
</feature>
<dbReference type="GO" id="GO:0052621">
    <property type="term" value="F:diguanylate cyclase activity"/>
    <property type="evidence" value="ECO:0007669"/>
    <property type="project" value="TreeGrafter"/>
</dbReference>
<dbReference type="PANTHER" id="PTHR45138:SF9">
    <property type="entry name" value="DIGUANYLATE CYCLASE DGCM-RELATED"/>
    <property type="match status" value="1"/>
</dbReference>
<dbReference type="STRING" id="587909.SAMN05421810_103215"/>
<dbReference type="Pfam" id="PF00990">
    <property type="entry name" value="GGDEF"/>
    <property type="match status" value="1"/>
</dbReference>
<dbReference type="CDD" id="cd01949">
    <property type="entry name" value="GGDEF"/>
    <property type="match status" value="1"/>
</dbReference>
<dbReference type="InterPro" id="IPR043128">
    <property type="entry name" value="Rev_trsase/Diguanyl_cyclase"/>
</dbReference>
<dbReference type="SMART" id="SM00267">
    <property type="entry name" value="GGDEF"/>
    <property type="match status" value="1"/>
</dbReference>
<name>A0A1I5SNX8_9PSEU</name>
<dbReference type="GO" id="GO:0043709">
    <property type="term" value="P:cell adhesion involved in single-species biofilm formation"/>
    <property type="evidence" value="ECO:0007669"/>
    <property type="project" value="TreeGrafter"/>
</dbReference>
<feature type="transmembrane region" description="Helical" evidence="1">
    <location>
        <begin position="218"/>
        <end position="248"/>
    </location>
</feature>
<feature type="transmembrane region" description="Helical" evidence="1">
    <location>
        <begin position="22"/>
        <end position="42"/>
    </location>
</feature>
<evidence type="ECO:0000313" key="3">
    <source>
        <dbReference type="EMBL" id="SFP72460.1"/>
    </source>
</evidence>
<dbReference type="SUPFAM" id="SSF55073">
    <property type="entry name" value="Nucleotide cyclase"/>
    <property type="match status" value="1"/>
</dbReference>
<dbReference type="InterPro" id="IPR050469">
    <property type="entry name" value="Diguanylate_Cyclase"/>
</dbReference>
<dbReference type="GO" id="GO:1902201">
    <property type="term" value="P:negative regulation of bacterial-type flagellum-dependent cell motility"/>
    <property type="evidence" value="ECO:0007669"/>
    <property type="project" value="TreeGrafter"/>
</dbReference>
<feature type="transmembrane region" description="Helical" evidence="1">
    <location>
        <begin position="54"/>
        <end position="71"/>
    </location>
</feature>
<keyword evidence="4" id="KW-1185">Reference proteome</keyword>
<evidence type="ECO:0000259" key="2">
    <source>
        <dbReference type="PROSITE" id="PS50887"/>
    </source>
</evidence>
<dbReference type="PROSITE" id="PS50887">
    <property type="entry name" value="GGDEF"/>
    <property type="match status" value="1"/>
</dbReference>
<dbReference type="Gene3D" id="3.30.70.270">
    <property type="match status" value="1"/>
</dbReference>
<keyword evidence="1" id="KW-1133">Transmembrane helix</keyword>
<proteinExistence type="predicted"/>
<keyword evidence="1" id="KW-0812">Transmembrane</keyword>
<reference evidence="4" key="1">
    <citation type="submission" date="2016-10" db="EMBL/GenBank/DDBJ databases">
        <authorList>
            <person name="Varghese N."/>
            <person name="Submissions S."/>
        </authorList>
    </citation>
    <scope>NUCLEOTIDE SEQUENCE [LARGE SCALE GENOMIC DNA]</scope>
    <source>
        <strain evidence="4">CGMCC 4.5579</strain>
    </source>
</reference>
<dbReference type="InterPro" id="IPR000160">
    <property type="entry name" value="GGDEF_dom"/>
</dbReference>
<dbReference type="NCBIfam" id="TIGR00254">
    <property type="entry name" value="GGDEF"/>
    <property type="match status" value="1"/>
</dbReference>
<feature type="transmembrane region" description="Helical" evidence="1">
    <location>
        <begin position="91"/>
        <end position="119"/>
    </location>
</feature>
<feature type="domain" description="GGDEF" evidence="2">
    <location>
        <begin position="291"/>
        <end position="431"/>
    </location>
</feature>